<protein>
    <submittedName>
        <fullName evidence="2">Uncharacterized protein</fullName>
    </submittedName>
</protein>
<name>G0NCA4_CAEBE</name>
<dbReference type="InParanoid" id="G0NCA4"/>
<organism evidence="3">
    <name type="scientific">Caenorhabditis brenneri</name>
    <name type="common">Nematode worm</name>
    <dbReference type="NCBI Taxonomy" id="135651"/>
    <lineage>
        <taxon>Eukaryota</taxon>
        <taxon>Metazoa</taxon>
        <taxon>Ecdysozoa</taxon>
        <taxon>Nematoda</taxon>
        <taxon>Chromadorea</taxon>
        <taxon>Rhabditida</taxon>
        <taxon>Rhabditina</taxon>
        <taxon>Rhabditomorpha</taxon>
        <taxon>Rhabditoidea</taxon>
        <taxon>Rhabditidae</taxon>
        <taxon>Peloderinae</taxon>
        <taxon>Caenorhabditis</taxon>
    </lineage>
</organism>
<dbReference type="Proteomes" id="UP000008068">
    <property type="component" value="Unassembled WGS sequence"/>
</dbReference>
<accession>G0NCA4</accession>
<evidence type="ECO:0000313" key="2">
    <source>
        <dbReference type="EMBL" id="EGT57360.1"/>
    </source>
</evidence>
<dbReference type="AlphaFoldDB" id="G0NCA4"/>
<gene>
    <name evidence="2" type="ORF">CAEBREN_17782</name>
</gene>
<dbReference type="EMBL" id="GL379861">
    <property type="protein sequence ID" value="EGT57360.1"/>
    <property type="molecule type" value="Genomic_DNA"/>
</dbReference>
<keyword evidence="3" id="KW-1185">Reference proteome</keyword>
<sequence length="135" mass="14502">MKATLAPAYVSPSSTPPQPAPPPPPNNLQNPPKCVAAFTAEASNYRHTFYTASGANILTTIGWVDSTGTCRAADVKGLGGLGTAGTFYKLEFPCNFLSSNKLFISSLVIQSIKIPTLAKNNQRFWPIVMIMLKEL</sequence>
<feature type="region of interest" description="Disordered" evidence="1">
    <location>
        <begin position="1"/>
        <end position="31"/>
    </location>
</feature>
<evidence type="ECO:0000256" key="1">
    <source>
        <dbReference type="SAM" id="MobiDB-lite"/>
    </source>
</evidence>
<dbReference type="HOGENOM" id="CLU_1887572_0_0_1"/>
<reference evidence="3" key="1">
    <citation type="submission" date="2011-07" db="EMBL/GenBank/DDBJ databases">
        <authorList>
            <consortium name="Caenorhabditis brenneri Sequencing and Analysis Consortium"/>
            <person name="Wilson R.K."/>
        </authorList>
    </citation>
    <scope>NUCLEOTIDE SEQUENCE [LARGE SCALE GENOMIC DNA]</scope>
    <source>
        <strain evidence="3">PB2801</strain>
    </source>
</reference>
<proteinExistence type="predicted"/>
<feature type="compositionally biased region" description="Pro residues" evidence="1">
    <location>
        <begin position="14"/>
        <end position="26"/>
    </location>
</feature>
<evidence type="ECO:0000313" key="3">
    <source>
        <dbReference type="Proteomes" id="UP000008068"/>
    </source>
</evidence>